<dbReference type="EC" id="2.3.1.43" evidence="2"/>
<dbReference type="SUPFAM" id="SSF52266">
    <property type="entry name" value="SGNH hydrolase"/>
    <property type="match status" value="1"/>
</dbReference>
<dbReference type="GO" id="GO:0004607">
    <property type="term" value="F:phosphatidylcholine-sterol O-acyltransferase activity"/>
    <property type="evidence" value="ECO:0007669"/>
    <property type="project" value="UniProtKB-EC"/>
</dbReference>
<proteinExistence type="predicted"/>
<dbReference type="EMBL" id="AUZM01000126">
    <property type="protein sequence ID" value="ERT04077.1"/>
    <property type="molecule type" value="Genomic_DNA"/>
</dbReference>
<sequence>MYTQMFNNPEQFGFTTVTEACLSPDASLFPNLTPPQSVSFTICDQPDKYVFWDGIHPTTASHAVLAEFALAQLHEPESVPEPRNWVALTILSLGGLLYKTLNSSKKNIMSSSTVDTYLSKF</sequence>
<protein>
    <submittedName>
        <fullName evidence="2">Lipolytic enzyme, G-D-S-L family domain protein</fullName>
        <ecNumber evidence="2">2.3.1.43</ecNumber>
    </submittedName>
</protein>
<evidence type="ECO:0000313" key="2">
    <source>
        <dbReference type="EMBL" id="ERT04077.1"/>
    </source>
</evidence>
<dbReference type="AlphaFoldDB" id="U7QA66"/>
<evidence type="ECO:0000313" key="3">
    <source>
        <dbReference type="Proteomes" id="UP000017127"/>
    </source>
</evidence>
<keyword evidence="2" id="KW-0808">Transferase</keyword>
<organism evidence="2 3">
    <name type="scientific">Lyngbya aestuarii BL J</name>
    <dbReference type="NCBI Taxonomy" id="1348334"/>
    <lineage>
        <taxon>Bacteria</taxon>
        <taxon>Bacillati</taxon>
        <taxon>Cyanobacteriota</taxon>
        <taxon>Cyanophyceae</taxon>
        <taxon>Oscillatoriophycideae</taxon>
        <taxon>Oscillatoriales</taxon>
        <taxon>Microcoleaceae</taxon>
        <taxon>Lyngbya</taxon>
    </lineage>
</organism>
<reference evidence="2 3" key="1">
    <citation type="journal article" date="2013" name="Front. Microbiol.">
        <title>Comparative genomic analyses of the cyanobacterium, Lyngbya aestuarii BL J, a powerful hydrogen producer.</title>
        <authorList>
            <person name="Kothari A."/>
            <person name="Vaughn M."/>
            <person name="Garcia-Pichel F."/>
        </authorList>
    </citation>
    <scope>NUCLEOTIDE SEQUENCE [LARGE SCALE GENOMIC DNA]</scope>
    <source>
        <strain evidence="2 3">BL J</strain>
    </source>
</reference>
<keyword evidence="3" id="KW-1185">Reference proteome</keyword>
<evidence type="ECO:0000256" key="1">
    <source>
        <dbReference type="ARBA" id="ARBA00022801"/>
    </source>
</evidence>
<dbReference type="InterPro" id="IPR051058">
    <property type="entry name" value="GDSL_Est/Lipase"/>
</dbReference>
<dbReference type="GO" id="GO:0016787">
    <property type="term" value="F:hydrolase activity"/>
    <property type="evidence" value="ECO:0007669"/>
    <property type="project" value="UniProtKB-KW"/>
</dbReference>
<dbReference type="InterPro" id="IPR036514">
    <property type="entry name" value="SGNH_hydro_sf"/>
</dbReference>
<dbReference type="PANTHER" id="PTHR45648:SF22">
    <property type="entry name" value="GDSL LIPASE_ACYLHYDROLASE FAMILY PROTEIN (AFU_ORTHOLOGUE AFUA_4G14700)"/>
    <property type="match status" value="1"/>
</dbReference>
<accession>U7QA66</accession>
<name>U7QA66_9CYAN</name>
<dbReference type="PANTHER" id="PTHR45648">
    <property type="entry name" value="GDSL LIPASE/ACYLHYDROLASE FAMILY PROTEIN (AFU_ORTHOLOGUE AFUA_4G14700)"/>
    <property type="match status" value="1"/>
</dbReference>
<gene>
    <name evidence="2" type="ORF">M595_5984</name>
</gene>
<keyword evidence="2" id="KW-0012">Acyltransferase</keyword>
<comment type="caution">
    <text evidence="2">The sequence shown here is derived from an EMBL/GenBank/DDBJ whole genome shotgun (WGS) entry which is preliminary data.</text>
</comment>
<keyword evidence="1" id="KW-0378">Hydrolase</keyword>
<dbReference type="Gene3D" id="3.40.50.1110">
    <property type="entry name" value="SGNH hydrolase"/>
    <property type="match status" value="1"/>
</dbReference>
<dbReference type="Proteomes" id="UP000017127">
    <property type="component" value="Unassembled WGS sequence"/>
</dbReference>